<reference evidence="2" key="1">
    <citation type="submission" date="2022-06" db="EMBL/GenBank/DDBJ databases">
        <authorList>
            <consortium name="SYNGENTA / RWTH Aachen University"/>
        </authorList>
    </citation>
    <scope>NUCLEOTIDE SEQUENCE</scope>
</reference>
<feature type="chain" id="PRO_5043415183" evidence="1">
    <location>
        <begin position="19"/>
        <end position="220"/>
    </location>
</feature>
<sequence>MNTRIKFIISLFILSSECKFNLGILPKGGGRPFQELGDIAFNEQSTFVKILPSGHHGNKLDLDPEVLNQQLRPLGKNDLFTEIFRDEDQSFASLLSPKSKLKWFDDQIVHKGTISRASYHPAQILSEDCKSKDIGCAGRQPLSPTLEPENILKPVIGQNQNIEVGSMGASYQQMPSFSENSMLTGRSWDENRPFDSSLEPESRLNWFSSHIQQKETGSKT</sequence>
<keyword evidence="1" id="KW-0732">Signal</keyword>
<organism evidence="2 3">
    <name type="scientific">Phakopsora pachyrhizi</name>
    <name type="common">Asian soybean rust disease fungus</name>
    <dbReference type="NCBI Taxonomy" id="170000"/>
    <lineage>
        <taxon>Eukaryota</taxon>
        <taxon>Fungi</taxon>
        <taxon>Dikarya</taxon>
        <taxon>Basidiomycota</taxon>
        <taxon>Pucciniomycotina</taxon>
        <taxon>Pucciniomycetes</taxon>
        <taxon>Pucciniales</taxon>
        <taxon>Phakopsoraceae</taxon>
        <taxon>Phakopsora</taxon>
    </lineage>
</organism>
<evidence type="ECO:0000313" key="2">
    <source>
        <dbReference type="EMBL" id="CAH7674875.1"/>
    </source>
</evidence>
<feature type="signal peptide" evidence="1">
    <location>
        <begin position="1"/>
        <end position="18"/>
    </location>
</feature>
<feature type="non-terminal residue" evidence="2">
    <location>
        <position position="220"/>
    </location>
</feature>
<proteinExistence type="predicted"/>
<protein>
    <submittedName>
        <fullName evidence="2">Expressed protein</fullName>
    </submittedName>
</protein>
<keyword evidence="3" id="KW-1185">Reference proteome</keyword>
<dbReference type="Proteomes" id="UP001153365">
    <property type="component" value="Unassembled WGS sequence"/>
</dbReference>
<name>A0AAV0AZA7_PHAPC</name>
<gene>
    <name evidence="2" type="ORF">PPACK8108_LOCUS9809</name>
</gene>
<dbReference type="AlphaFoldDB" id="A0AAV0AZA7"/>
<evidence type="ECO:0000313" key="3">
    <source>
        <dbReference type="Proteomes" id="UP001153365"/>
    </source>
</evidence>
<comment type="caution">
    <text evidence="2">The sequence shown here is derived from an EMBL/GenBank/DDBJ whole genome shotgun (WGS) entry which is preliminary data.</text>
</comment>
<accession>A0AAV0AZA7</accession>
<evidence type="ECO:0000256" key="1">
    <source>
        <dbReference type="SAM" id="SignalP"/>
    </source>
</evidence>
<dbReference type="EMBL" id="CALTRL010002153">
    <property type="protein sequence ID" value="CAH7674875.1"/>
    <property type="molecule type" value="Genomic_DNA"/>
</dbReference>